<dbReference type="AlphaFoldDB" id="A0A6M1SV12"/>
<dbReference type="RefSeq" id="WP_165266153.1">
    <property type="nucleotide sequence ID" value="NZ_JAALLS010000003.1"/>
</dbReference>
<name>A0A6M1SV12_9BACT</name>
<comment type="caution">
    <text evidence="5">The sequence shown here is derived from an EMBL/GenBank/DDBJ whole genome shotgun (WGS) entry which is preliminary data.</text>
</comment>
<gene>
    <name evidence="5" type="ORF">G3569_03535</name>
</gene>
<evidence type="ECO:0000256" key="1">
    <source>
        <dbReference type="ARBA" id="ARBA00022553"/>
    </source>
</evidence>
<evidence type="ECO:0000256" key="3">
    <source>
        <dbReference type="PROSITE-ProRule" id="PRU00169"/>
    </source>
</evidence>
<proteinExistence type="predicted"/>
<protein>
    <submittedName>
        <fullName evidence="5">Response regulator</fullName>
    </submittedName>
</protein>
<keyword evidence="1 3" id="KW-0597">Phosphoprotein</keyword>
<dbReference type="EMBL" id="JAALLS010000003">
    <property type="protein sequence ID" value="NGP87416.1"/>
    <property type="molecule type" value="Genomic_DNA"/>
</dbReference>
<accession>A0A6M1SV12</accession>
<keyword evidence="6" id="KW-1185">Reference proteome</keyword>
<dbReference type="InterPro" id="IPR050595">
    <property type="entry name" value="Bact_response_regulator"/>
</dbReference>
<keyword evidence="2" id="KW-0902">Two-component regulatory system</keyword>
<evidence type="ECO:0000256" key="2">
    <source>
        <dbReference type="ARBA" id="ARBA00023012"/>
    </source>
</evidence>
<dbReference type="InterPro" id="IPR001789">
    <property type="entry name" value="Sig_transdc_resp-reg_receiver"/>
</dbReference>
<dbReference type="PROSITE" id="PS50110">
    <property type="entry name" value="RESPONSE_REGULATORY"/>
    <property type="match status" value="1"/>
</dbReference>
<dbReference type="Proteomes" id="UP000479132">
    <property type="component" value="Unassembled WGS sequence"/>
</dbReference>
<dbReference type="SUPFAM" id="SSF52172">
    <property type="entry name" value="CheY-like"/>
    <property type="match status" value="1"/>
</dbReference>
<reference evidence="5 6" key="1">
    <citation type="submission" date="2020-02" db="EMBL/GenBank/DDBJ databases">
        <title>Aliifodinibius halophilus 2W32, complete genome.</title>
        <authorList>
            <person name="Li Y."/>
            <person name="Wu S."/>
        </authorList>
    </citation>
    <scope>NUCLEOTIDE SEQUENCE [LARGE SCALE GENOMIC DNA]</scope>
    <source>
        <strain evidence="5 6">2W32</strain>
    </source>
</reference>
<dbReference type="PANTHER" id="PTHR44591:SF14">
    <property type="entry name" value="PROTEIN PILG"/>
    <property type="match status" value="1"/>
</dbReference>
<dbReference type="InterPro" id="IPR011006">
    <property type="entry name" value="CheY-like_superfamily"/>
</dbReference>
<dbReference type="Gene3D" id="3.40.50.2300">
    <property type="match status" value="1"/>
</dbReference>
<evidence type="ECO:0000313" key="6">
    <source>
        <dbReference type="Proteomes" id="UP000479132"/>
    </source>
</evidence>
<feature type="domain" description="Response regulatory" evidence="4">
    <location>
        <begin position="4"/>
        <end position="122"/>
    </location>
</feature>
<dbReference type="SMART" id="SM00448">
    <property type="entry name" value="REC"/>
    <property type="match status" value="1"/>
</dbReference>
<sequence>MSLNVLIVDDSAVMRKMITKTINLCGLDVSDYYEAGDGKEGLEKLDAHLVDLLFIDINMPVMDGMEMLSEVRKRECSQDLPVLIVSTESNEGRIEEIGRQGAAFIHKPFTPEVLREKIMGIIQNRTIS</sequence>
<feature type="modified residue" description="4-aspartylphosphate" evidence="3">
    <location>
        <position position="56"/>
    </location>
</feature>
<dbReference type="Pfam" id="PF00072">
    <property type="entry name" value="Response_reg"/>
    <property type="match status" value="1"/>
</dbReference>
<dbReference type="GO" id="GO:0000160">
    <property type="term" value="P:phosphorelay signal transduction system"/>
    <property type="evidence" value="ECO:0007669"/>
    <property type="project" value="UniProtKB-KW"/>
</dbReference>
<evidence type="ECO:0000313" key="5">
    <source>
        <dbReference type="EMBL" id="NGP87416.1"/>
    </source>
</evidence>
<organism evidence="5 6">
    <name type="scientific">Fodinibius halophilus</name>
    <dbReference type="NCBI Taxonomy" id="1736908"/>
    <lineage>
        <taxon>Bacteria</taxon>
        <taxon>Pseudomonadati</taxon>
        <taxon>Balneolota</taxon>
        <taxon>Balneolia</taxon>
        <taxon>Balneolales</taxon>
        <taxon>Balneolaceae</taxon>
        <taxon>Fodinibius</taxon>
    </lineage>
</organism>
<evidence type="ECO:0000259" key="4">
    <source>
        <dbReference type="PROSITE" id="PS50110"/>
    </source>
</evidence>
<dbReference type="PANTHER" id="PTHR44591">
    <property type="entry name" value="STRESS RESPONSE REGULATOR PROTEIN 1"/>
    <property type="match status" value="1"/>
</dbReference>